<gene>
    <name evidence="2" type="ORF">CRG98_012041</name>
</gene>
<protein>
    <submittedName>
        <fullName evidence="2">Uncharacterized protein</fullName>
    </submittedName>
</protein>
<feature type="compositionally biased region" description="Basic and acidic residues" evidence="1">
    <location>
        <begin position="119"/>
        <end position="128"/>
    </location>
</feature>
<comment type="caution">
    <text evidence="2">The sequence shown here is derived from an EMBL/GenBank/DDBJ whole genome shotgun (WGS) entry which is preliminary data.</text>
</comment>
<feature type="compositionally biased region" description="Polar residues" evidence="1">
    <location>
        <begin position="129"/>
        <end position="138"/>
    </location>
</feature>
<evidence type="ECO:0000256" key="1">
    <source>
        <dbReference type="SAM" id="MobiDB-lite"/>
    </source>
</evidence>
<reference evidence="2 3" key="1">
    <citation type="submission" date="2017-11" db="EMBL/GenBank/DDBJ databases">
        <title>De-novo sequencing of pomegranate (Punica granatum L.) genome.</title>
        <authorList>
            <person name="Akparov Z."/>
            <person name="Amiraslanov A."/>
            <person name="Hajiyeva S."/>
            <person name="Abbasov M."/>
            <person name="Kaur K."/>
            <person name="Hamwieh A."/>
            <person name="Solovyev V."/>
            <person name="Salamov A."/>
            <person name="Braich B."/>
            <person name="Kosarev P."/>
            <person name="Mahmoud A."/>
            <person name="Hajiyev E."/>
            <person name="Babayeva S."/>
            <person name="Izzatullayeva V."/>
            <person name="Mammadov A."/>
            <person name="Mammadov A."/>
            <person name="Sharifova S."/>
            <person name="Ojaghi J."/>
            <person name="Eynullazada K."/>
            <person name="Bayramov B."/>
            <person name="Abdulazimova A."/>
            <person name="Shahmuradov I."/>
        </authorList>
    </citation>
    <scope>NUCLEOTIDE SEQUENCE [LARGE SCALE GENOMIC DNA]</scope>
    <source>
        <strain evidence="3">cv. AG2017</strain>
        <tissue evidence="2">Leaf</tissue>
    </source>
</reference>
<keyword evidence="3" id="KW-1185">Reference proteome</keyword>
<sequence length="138" mass="15446">MQWGKHEETRESNLDRVKKIVPCPKRAREHSATSHGGVIYLASGYEERIGEVFESRVTRWNPRKDVRVHKVHVRASWARGWACTGVRNARAGPQAEARGAGDRAGARLGAAAGVCGWPRERTDGRHYSPESTIFTQNE</sequence>
<dbReference type="AlphaFoldDB" id="A0A2I0KG36"/>
<dbReference type="EMBL" id="PGOL01000597">
    <property type="protein sequence ID" value="PKI67457.1"/>
    <property type="molecule type" value="Genomic_DNA"/>
</dbReference>
<feature type="region of interest" description="Disordered" evidence="1">
    <location>
        <begin position="119"/>
        <end position="138"/>
    </location>
</feature>
<accession>A0A2I0KG36</accession>
<proteinExistence type="predicted"/>
<organism evidence="2 3">
    <name type="scientific">Punica granatum</name>
    <name type="common">Pomegranate</name>
    <dbReference type="NCBI Taxonomy" id="22663"/>
    <lineage>
        <taxon>Eukaryota</taxon>
        <taxon>Viridiplantae</taxon>
        <taxon>Streptophyta</taxon>
        <taxon>Embryophyta</taxon>
        <taxon>Tracheophyta</taxon>
        <taxon>Spermatophyta</taxon>
        <taxon>Magnoliopsida</taxon>
        <taxon>eudicotyledons</taxon>
        <taxon>Gunneridae</taxon>
        <taxon>Pentapetalae</taxon>
        <taxon>rosids</taxon>
        <taxon>malvids</taxon>
        <taxon>Myrtales</taxon>
        <taxon>Lythraceae</taxon>
        <taxon>Punica</taxon>
    </lineage>
</organism>
<name>A0A2I0KG36_PUNGR</name>
<dbReference type="Proteomes" id="UP000233551">
    <property type="component" value="Unassembled WGS sequence"/>
</dbReference>
<evidence type="ECO:0000313" key="3">
    <source>
        <dbReference type="Proteomes" id="UP000233551"/>
    </source>
</evidence>
<evidence type="ECO:0000313" key="2">
    <source>
        <dbReference type="EMBL" id="PKI67457.1"/>
    </source>
</evidence>